<reference evidence="2" key="1">
    <citation type="submission" date="2017-09" db="EMBL/GenBank/DDBJ databases">
        <title>Depth-based differentiation of microbial function through sediment-hosted aquifers and enrichment of novel symbionts in the deep terrestrial subsurface.</title>
        <authorList>
            <person name="Probst A.J."/>
            <person name="Ladd B."/>
            <person name="Jarett J.K."/>
            <person name="Geller-Mcgrath D.E."/>
            <person name="Sieber C.M.K."/>
            <person name="Emerson J.B."/>
            <person name="Anantharaman K."/>
            <person name="Thomas B.C."/>
            <person name="Malmstrom R."/>
            <person name="Stieglmeier M."/>
            <person name="Klingl A."/>
            <person name="Woyke T."/>
            <person name="Ryan C.M."/>
            <person name="Banfield J.F."/>
        </authorList>
    </citation>
    <scope>NUCLEOTIDE SEQUENCE [LARGE SCALE GENOMIC DNA]</scope>
</reference>
<dbReference type="EMBL" id="PEWN01000106">
    <property type="protein sequence ID" value="PIU51052.1"/>
    <property type="molecule type" value="Genomic_DNA"/>
</dbReference>
<gene>
    <name evidence="1" type="ORF">COS91_06630</name>
</gene>
<protein>
    <submittedName>
        <fullName evidence="1">Uncharacterized protein</fullName>
    </submittedName>
</protein>
<accession>A0A2M6ZF82</accession>
<evidence type="ECO:0000313" key="1">
    <source>
        <dbReference type="EMBL" id="PIU51052.1"/>
    </source>
</evidence>
<comment type="caution">
    <text evidence="1">The sequence shown here is derived from an EMBL/GenBank/DDBJ whole genome shotgun (WGS) entry which is preliminary data.</text>
</comment>
<sequence>MRSAKIRLNAKGREAFTASFFYLQGPLDFPVLPAYSVQKARKRKILISVNFFCINSLNFNERRRFLVKIVVINQRDLDSSCWLIQAFGKEYCRNCEYNDTGECGGNTGIAKAIREEKMEVKSRPLTTL</sequence>
<dbReference type="Proteomes" id="UP000229227">
    <property type="component" value="Unassembled WGS sequence"/>
</dbReference>
<organism evidence="1 2">
    <name type="scientific">Candidatus Desantisbacteria bacterium CG07_land_8_20_14_0_80_39_15</name>
    <dbReference type="NCBI Taxonomy" id="1974549"/>
    <lineage>
        <taxon>Bacteria</taxon>
        <taxon>Candidatus Desantisiibacteriota</taxon>
    </lineage>
</organism>
<evidence type="ECO:0000313" key="2">
    <source>
        <dbReference type="Proteomes" id="UP000229227"/>
    </source>
</evidence>
<proteinExistence type="predicted"/>
<dbReference type="AlphaFoldDB" id="A0A2M6ZF82"/>
<name>A0A2M6ZF82_9BACT</name>